<evidence type="ECO:0000256" key="10">
    <source>
        <dbReference type="ARBA" id="ARBA00048336"/>
    </source>
</evidence>
<dbReference type="FunFam" id="3.90.190.10:FF:000051">
    <property type="entry name" value="Dual specificity phosphatase domain protein"/>
    <property type="match status" value="1"/>
</dbReference>
<reference evidence="16 17" key="1">
    <citation type="submission" date="2022-03" db="EMBL/GenBank/DDBJ databases">
        <authorList>
            <person name="Macdonald S."/>
            <person name="Ahmed S."/>
            <person name="Newling K."/>
        </authorList>
    </citation>
    <scope>NUCLEOTIDE SEQUENCE [LARGE SCALE GENOMIC DNA]</scope>
</reference>
<keyword evidence="5" id="KW-0443">Lipid metabolism</keyword>
<dbReference type="PROSITE" id="PS50054">
    <property type="entry name" value="TYR_PHOSPHATASE_DUAL"/>
    <property type="match status" value="1"/>
</dbReference>
<dbReference type="GO" id="GO:0004722">
    <property type="term" value="F:protein serine/threonine phosphatase activity"/>
    <property type="evidence" value="ECO:0007669"/>
    <property type="project" value="UniProtKB-EC"/>
</dbReference>
<comment type="caution">
    <text evidence="16">The sequence shown here is derived from an EMBL/GenBank/DDBJ whole genome shotgun (WGS) entry which is preliminary data.</text>
</comment>
<keyword evidence="2" id="KW-0444">Lipid biosynthesis</keyword>
<dbReference type="PROSITE" id="PS00383">
    <property type="entry name" value="TYR_PHOSPHATASE_1"/>
    <property type="match status" value="1"/>
</dbReference>
<organism evidence="16 17">
    <name type="scientific">Eruca vesicaria subsp. sativa</name>
    <name type="common">Garden rocket</name>
    <name type="synonym">Eruca sativa</name>
    <dbReference type="NCBI Taxonomy" id="29727"/>
    <lineage>
        <taxon>Eukaryota</taxon>
        <taxon>Viridiplantae</taxon>
        <taxon>Streptophyta</taxon>
        <taxon>Embryophyta</taxon>
        <taxon>Tracheophyta</taxon>
        <taxon>Spermatophyta</taxon>
        <taxon>Magnoliopsida</taxon>
        <taxon>eudicotyledons</taxon>
        <taxon>Gunneridae</taxon>
        <taxon>Pentapetalae</taxon>
        <taxon>rosids</taxon>
        <taxon>malvids</taxon>
        <taxon>Brassicales</taxon>
        <taxon>Brassicaceae</taxon>
        <taxon>Brassiceae</taxon>
        <taxon>Eruca</taxon>
    </lineage>
</organism>
<dbReference type="GO" id="GO:0048364">
    <property type="term" value="P:root development"/>
    <property type="evidence" value="ECO:0007669"/>
    <property type="project" value="UniProtKB-ARBA"/>
</dbReference>
<gene>
    <name evidence="16" type="ORF">ERUC_LOCUS1246</name>
</gene>
<dbReference type="PANTHER" id="PTHR46274">
    <property type="entry name" value="PHOSPHATIDYLINOSITOL PHOSPHATASE"/>
    <property type="match status" value="1"/>
</dbReference>
<comment type="catalytic activity">
    <reaction evidence="10">
        <text>O-phospho-L-threonyl-[protein] + H2O = L-threonyl-[protein] + phosphate</text>
        <dbReference type="Rhea" id="RHEA:47004"/>
        <dbReference type="Rhea" id="RHEA-COMP:11060"/>
        <dbReference type="Rhea" id="RHEA-COMP:11605"/>
        <dbReference type="ChEBI" id="CHEBI:15377"/>
        <dbReference type="ChEBI" id="CHEBI:30013"/>
        <dbReference type="ChEBI" id="CHEBI:43474"/>
        <dbReference type="ChEBI" id="CHEBI:61977"/>
        <dbReference type="EC" id="3.1.3.16"/>
    </reaction>
</comment>
<feature type="domain" description="Tyrosine specific protein phosphatases" evidence="15">
    <location>
        <begin position="153"/>
        <end position="244"/>
    </location>
</feature>
<keyword evidence="7" id="KW-1208">Phospholipid metabolism</keyword>
<dbReference type="GO" id="GO:0008654">
    <property type="term" value="P:phospholipid biosynthetic process"/>
    <property type="evidence" value="ECO:0007669"/>
    <property type="project" value="UniProtKB-KW"/>
</dbReference>
<keyword evidence="3" id="KW-0378">Hydrolase</keyword>
<dbReference type="AlphaFoldDB" id="A0ABC8IPQ6"/>
<keyword evidence="13" id="KW-0472">Membrane</keyword>
<dbReference type="EMBL" id="CAKOAT010046933">
    <property type="protein sequence ID" value="CAH8289133.1"/>
    <property type="molecule type" value="Genomic_DNA"/>
</dbReference>
<evidence type="ECO:0000256" key="2">
    <source>
        <dbReference type="ARBA" id="ARBA00022516"/>
    </source>
</evidence>
<keyword evidence="13" id="KW-0812">Transmembrane</keyword>
<dbReference type="SUPFAM" id="SSF52799">
    <property type="entry name" value="(Phosphotyrosine protein) phosphatases II"/>
    <property type="match status" value="1"/>
</dbReference>
<evidence type="ECO:0000256" key="11">
    <source>
        <dbReference type="ARBA" id="ARBA00050944"/>
    </source>
</evidence>
<evidence type="ECO:0008006" key="18">
    <source>
        <dbReference type="Google" id="ProtNLM"/>
    </source>
</evidence>
<evidence type="ECO:0000256" key="7">
    <source>
        <dbReference type="ARBA" id="ARBA00023264"/>
    </source>
</evidence>
<dbReference type="Gene3D" id="3.90.190.10">
    <property type="entry name" value="Protein tyrosine phosphatase superfamily"/>
    <property type="match status" value="1"/>
</dbReference>
<evidence type="ECO:0000256" key="3">
    <source>
        <dbReference type="ARBA" id="ARBA00022801"/>
    </source>
</evidence>
<comment type="catalytic activity">
    <reaction evidence="11">
        <text>a 1,2-diacyl-sn-glycero-3-phospho-(1'-sn-glycero-3'-phosphate) + H2O = a 1,2-diacyl-sn-glycero-3-phospho-(1'-sn-glycerol) + phosphate</text>
        <dbReference type="Rhea" id="RHEA:33751"/>
        <dbReference type="ChEBI" id="CHEBI:15377"/>
        <dbReference type="ChEBI" id="CHEBI:43474"/>
        <dbReference type="ChEBI" id="CHEBI:60110"/>
        <dbReference type="ChEBI" id="CHEBI:64716"/>
        <dbReference type="EC" id="3.1.3.27"/>
    </reaction>
    <physiologicalReaction direction="left-to-right" evidence="11">
        <dbReference type="Rhea" id="RHEA:33752"/>
    </physiologicalReaction>
</comment>
<dbReference type="Proteomes" id="UP001642260">
    <property type="component" value="Unassembled WGS sequence"/>
</dbReference>
<dbReference type="Pfam" id="PF22784">
    <property type="entry name" value="PTP-SAK"/>
    <property type="match status" value="1"/>
</dbReference>
<dbReference type="InterPro" id="IPR000387">
    <property type="entry name" value="Tyr_Pase_dom"/>
</dbReference>
<dbReference type="PROSITE" id="PS50056">
    <property type="entry name" value="TYR_PHOSPHATASE_2"/>
    <property type="match status" value="1"/>
</dbReference>
<evidence type="ECO:0000256" key="6">
    <source>
        <dbReference type="ARBA" id="ARBA00023209"/>
    </source>
</evidence>
<evidence type="ECO:0000313" key="16">
    <source>
        <dbReference type="EMBL" id="CAH8289133.1"/>
    </source>
</evidence>
<accession>A0ABC8IPQ6</accession>
<feature type="domain" description="Tyrosine-protein phosphatase" evidence="14">
    <location>
        <begin position="85"/>
        <end position="255"/>
    </location>
</feature>
<evidence type="ECO:0000313" key="17">
    <source>
        <dbReference type="Proteomes" id="UP001642260"/>
    </source>
</evidence>
<evidence type="ECO:0000259" key="14">
    <source>
        <dbReference type="PROSITE" id="PS50054"/>
    </source>
</evidence>
<dbReference type="PANTHER" id="PTHR46274:SF9">
    <property type="entry name" value="PHOSPHATIDYLGLYCEROPHOSPHATE PHOSPHATASE PTPMT1"/>
    <property type="match status" value="1"/>
</dbReference>
<evidence type="ECO:0000256" key="8">
    <source>
        <dbReference type="ARBA" id="ARBA00024192"/>
    </source>
</evidence>
<comment type="similarity">
    <text evidence="1">Belongs to the protein-tyrosine phosphatase family. Non-receptor class dual specificity subfamily.</text>
</comment>
<comment type="pathway">
    <text evidence="8">Phospholipid metabolism; phosphatidylglycerol biosynthesis; phosphatidylglycerol from CDP-diacylglycerol: step 2/2.</text>
</comment>
<evidence type="ECO:0000256" key="5">
    <source>
        <dbReference type="ARBA" id="ARBA00023098"/>
    </source>
</evidence>
<keyword evidence="6" id="KW-0594">Phospholipid biosynthesis</keyword>
<evidence type="ECO:0000256" key="9">
    <source>
        <dbReference type="ARBA" id="ARBA00047761"/>
    </source>
</evidence>
<comment type="catalytic activity">
    <reaction evidence="9">
        <text>O-phospho-L-seryl-[protein] + H2O = L-seryl-[protein] + phosphate</text>
        <dbReference type="Rhea" id="RHEA:20629"/>
        <dbReference type="Rhea" id="RHEA-COMP:9863"/>
        <dbReference type="Rhea" id="RHEA-COMP:11604"/>
        <dbReference type="ChEBI" id="CHEBI:15377"/>
        <dbReference type="ChEBI" id="CHEBI:29999"/>
        <dbReference type="ChEBI" id="CHEBI:43474"/>
        <dbReference type="ChEBI" id="CHEBI:83421"/>
        <dbReference type="EC" id="3.1.3.16"/>
    </reaction>
</comment>
<comment type="function">
    <text evidence="12">Exhibits phosphatidylglycerophosphate phosphatase activity. Involved in root growth and columella cells organization. May possess protein phosphatase activity.</text>
</comment>
<evidence type="ECO:0000256" key="13">
    <source>
        <dbReference type="SAM" id="Phobius"/>
    </source>
</evidence>
<evidence type="ECO:0000256" key="4">
    <source>
        <dbReference type="ARBA" id="ARBA00022912"/>
    </source>
</evidence>
<dbReference type="InterPro" id="IPR020422">
    <property type="entry name" value="TYR_PHOSPHATASE_DUAL_dom"/>
</dbReference>
<dbReference type="GO" id="GO:0008962">
    <property type="term" value="F:phosphatidylglycerophosphatase activity"/>
    <property type="evidence" value="ECO:0007669"/>
    <property type="project" value="UniProtKB-EC"/>
</dbReference>
<keyword evidence="17" id="KW-1185">Reference proteome</keyword>
<keyword evidence="13" id="KW-1133">Transmembrane helix</keyword>
<feature type="transmembrane region" description="Helical" evidence="13">
    <location>
        <begin position="187"/>
        <end position="212"/>
    </location>
</feature>
<name>A0ABC8IPQ6_ERUVS</name>
<sequence>MVVITLRILNSALIRSLPLDFIRISISLNEKGERSVEEVGGVDEGGNVNVLTTKMALVGVGARALFYPTLVYNVVRNKVDSEFHWWDRVAQFILLGAVPFQSDVPRLKELGVCGVITLNEPYETLVPSSLYKSYCIDHLVIATRDYCFAPSMEAICQAVDFIHRNASFGKTTYVHCKAGRGRSTTVVICYLVCVTMNPIDMFFLSLIIYIFLIQVQHKHMTPEAAYDYVKSIRPRVKLATTQWKAVLEYYHVKVLNTQSSLPDDATSALIPRNVKQVCSGNVVVFDDGSMVLVTHSDVEGYDERSMNVAGNELWAAAADLSMVYRVKVVGQAALARISCLWLGLRENHKLSGKNLSMRGISVDISVY</sequence>
<evidence type="ECO:0000256" key="1">
    <source>
        <dbReference type="ARBA" id="ARBA00008601"/>
    </source>
</evidence>
<dbReference type="InterPro" id="IPR057023">
    <property type="entry name" value="PTP-SAK"/>
</dbReference>
<dbReference type="InterPro" id="IPR029021">
    <property type="entry name" value="Prot-tyrosine_phosphatase-like"/>
</dbReference>
<evidence type="ECO:0000259" key="15">
    <source>
        <dbReference type="PROSITE" id="PS50056"/>
    </source>
</evidence>
<proteinExistence type="inferred from homology"/>
<dbReference type="InterPro" id="IPR016130">
    <property type="entry name" value="Tyr_Pase_AS"/>
</dbReference>
<protein>
    <recommendedName>
        <fullName evidence="18">Dual specificity protein phosphatase DSP8</fullName>
    </recommendedName>
</protein>
<evidence type="ECO:0000256" key="12">
    <source>
        <dbReference type="ARBA" id="ARBA00053902"/>
    </source>
</evidence>
<keyword evidence="4" id="KW-0904">Protein phosphatase</keyword>